<name>L9XPK4_NATGS</name>
<accession>L9XPK4</accession>
<reference evidence="1 3" key="1">
    <citation type="journal article" date="2014" name="PLoS Genet.">
        <title>Phylogenetically driven sequencing of extremely halophilic archaea reveals strategies for static and dynamic osmo-response.</title>
        <authorList>
            <person name="Becker E.A."/>
            <person name="Seitzer P.M."/>
            <person name="Tritt A."/>
            <person name="Larsen D."/>
            <person name="Krusor M."/>
            <person name="Yao A.I."/>
            <person name="Wu D."/>
            <person name="Madern D."/>
            <person name="Eisen J.A."/>
            <person name="Darling A.E."/>
            <person name="Facciotti M.T."/>
        </authorList>
    </citation>
    <scope>NUCLEOTIDE SEQUENCE [LARGE SCALE GENOMIC DNA]</scope>
    <source>
        <strain evidence="1 3">SP2</strain>
    </source>
</reference>
<dbReference type="EMBL" id="PKKI01000001">
    <property type="protein sequence ID" value="PLK22201.1"/>
    <property type="molecule type" value="Genomic_DNA"/>
</dbReference>
<dbReference type="Proteomes" id="UP000234484">
    <property type="component" value="Unassembled WGS sequence"/>
</dbReference>
<protein>
    <submittedName>
        <fullName evidence="1">Uncharacterized protein</fullName>
    </submittedName>
</protein>
<reference evidence="2 4" key="2">
    <citation type="submission" date="2017-12" db="EMBL/GenBank/DDBJ databases">
        <title>The characterization of oligonucleotides binding to NgAgo.</title>
        <authorList>
            <person name="Jiang L."/>
            <person name="He B."/>
            <person name="Kang J."/>
            <person name="Yu M."/>
            <person name="Li N."/>
            <person name="Fang Y."/>
            <person name="Tang Z."/>
            <person name="Wu P."/>
            <person name="Yao P."/>
            <person name="Huang J."/>
        </authorList>
    </citation>
    <scope>NUCLEOTIDE SEQUENCE [LARGE SCALE GENOMIC DNA]</scope>
    <source>
        <strain evidence="2 4">SP2</strain>
        <tissue evidence="2">Freeze-dried powder thallus</tissue>
    </source>
</reference>
<evidence type="ECO:0000313" key="1">
    <source>
        <dbReference type="EMBL" id="ELY63749.1"/>
    </source>
</evidence>
<organism evidence="1 3">
    <name type="scientific">Natronobacterium gregoryi (strain ATCC 43098 / DSM 3393 / CCM 3738 / CIP 104747 / IAM 13177 / JCM 8860 / NBRC 102187 / NCIMB 2189 / SP2)</name>
    <dbReference type="NCBI Taxonomy" id="797304"/>
    <lineage>
        <taxon>Archaea</taxon>
        <taxon>Methanobacteriati</taxon>
        <taxon>Methanobacteriota</taxon>
        <taxon>Stenosarchaea group</taxon>
        <taxon>Halobacteria</taxon>
        <taxon>Halobacteriales</taxon>
        <taxon>Natrialbaceae</taxon>
        <taxon>Natronobacterium</taxon>
    </lineage>
</organism>
<comment type="caution">
    <text evidence="1">The sequence shown here is derived from an EMBL/GenBank/DDBJ whole genome shotgun (WGS) entry which is preliminary data.</text>
</comment>
<dbReference type="AlphaFoldDB" id="L9XPK4"/>
<proteinExistence type="predicted"/>
<evidence type="ECO:0000313" key="3">
    <source>
        <dbReference type="Proteomes" id="UP000011613"/>
    </source>
</evidence>
<dbReference type="EMBL" id="AOIC01000112">
    <property type="protein sequence ID" value="ELY63749.1"/>
    <property type="molecule type" value="Genomic_DNA"/>
</dbReference>
<sequence>MSSDTAGQRYSSVDQFVAPNVTDLSFLTGYDPFSGVSGLRTDSPCPVAWCVTDAEFLQYFPRRCLAVSTG</sequence>
<evidence type="ECO:0000313" key="2">
    <source>
        <dbReference type="EMBL" id="PLK22201.1"/>
    </source>
</evidence>
<evidence type="ECO:0000313" key="4">
    <source>
        <dbReference type="Proteomes" id="UP000234484"/>
    </source>
</evidence>
<dbReference type="Proteomes" id="UP000011613">
    <property type="component" value="Unassembled WGS sequence"/>
</dbReference>
<gene>
    <name evidence="1" type="ORF">C490_15904</name>
    <name evidence="2" type="ORF">CYV19_00570</name>
</gene>